<evidence type="ECO:0000256" key="1">
    <source>
        <dbReference type="SAM" id="MobiDB-lite"/>
    </source>
</evidence>
<dbReference type="Proteomes" id="UP001311232">
    <property type="component" value="Unassembled WGS sequence"/>
</dbReference>
<keyword evidence="3" id="KW-1185">Reference proteome</keyword>
<evidence type="ECO:0000313" key="3">
    <source>
        <dbReference type="Proteomes" id="UP001311232"/>
    </source>
</evidence>
<proteinExistence type="predicted"/>
<dbReference type="AlphaFoldDB" id="A0AAV9S710"/>
<dbReference type="EMBL" id="JAHHUM010000867">
    <property type="protein sequence ID" value="KAK5616999.1"/>
    <property type="molecule type" value="Genomic_DNA"/>
</dbReference>
<feature type="compositionally biased region" description="Polar residues" evidence="1">
    <location>
        <begin position="155"/>
        <end position="184"/>
    </location>
</feature>
<gene>
    <name evidence="2" type="ORF">CRENBAI_005476</name>
</gene>
<reference evidence="2 3" key="1">
    <citation type="submission" date="2021-06" db="EMBL/GenBank/DDBJ databases">
        <authorList>
            <person name="Palmer J.M."/>
        </authorList>
    </citation>
    <scope>NUCLEOTIDE SEQUENCE [LARGE SCALE GENOMIC DNA]</scope>
    <source>
        <strain evidence="2 3">MEX-2019</strain>
        <tissue evidence="2">Muscle</tissue>
    </source>
</reference>
<feature type="compositionally biased region" description="Basic and acidic residues" evidence="1">
    <location>
        <begin position="102"/>
        <end position="112"/>
    </location>
</feature>
<evidence type="ECO:0000313" key="2">
    <source>
        <dbReference type="EMBL" id="KAK5616999.1"/>
    </source>
</evidence>
<protein>
    <submittedName>
        <fullName evidence="2">Uncharacterized protein</fullName>
    </submittedName>
</protein>
<comment type="caution">
    <text evidence="2">The sequence shown here is derived from an EMBL/GenBank/DDBJ whole genome shotgun (WGS) entry which is preliminary data.</text>
</comment>
<name>A0AAV9S710_9TELE</name>
<sequence length="257" mass="27723">MPVTNPLNPPRHRPARHPDFHPGHVSQYSSTPPSPPNHLANGSSPSLPVHERETCASRVIGPGRPSAPGQAQPASRPNAGTRHAPLPHPPHRSPVPRQGPEPQKEASEEGHHRMQKTGHPANPTPQPRRCPSMTATHTPAWHTLPHQAGRPASQPLRQSEATSQSTLPGQNPPSGAQCDPQPTDQALMPGTKIQRNPCDPKRAETPVRTLINTQYPTPTKPQTPTRRPTPSPSLRPQTTSSKWGCGKTPSLPLPAQM</sequence>
<feature type="region of interest" description="Disordered" evidence="1">
    <location>
        <begin position="1"/>
        <end position="257"/>
    </location>
</feature>
<accession>A0AAV9S710</accession>
<feature type="compositionally biased region" description="Low complexity" evidence="1">
    <location>
        <begin position="213"/>
        <end position="226"/>
    </location>
</feature>
<organism evidence="2 3">
    <name type="scientific">Crenichthys baileyi</name>
    <name type="common">White River springfish</name>
    <dbReference type="NCBI Taxonomy" id="28760"/>
    <lineage>
        <taxon>Eukaryota</taxon>
        <taxon>Metazoa</taxon>
        <taxon>Chordata</taxon>
        <taxon>Craniata</taxon>
        <taxon>Vertebrata</taxon>
        <taxon>Euteleostomi</taxon>
        <taxon>Actinopterygii</taxon>
        <taxon>Neopterygii</taxon>
        <taxon>Teleostei</taxon>
        <taxon>Neoteleostei</taxon>
        <taxon>Acanthomorphata</taxon>
        <taxon>Ovalentaria</taxon>
        <taxon>Atherinomorphae</taxon>
        <taxon>Cyprinodontiformes</taxon>
        <taxon>Goodeidae</taxon>
        <taxon>Crenichthys</taxon>
    </lineage>
</organism>